<evidence type="ECO:0000313" key="4">
    <source>
        <dbReference type="Proteomes" id="UP000054564"/>
    </source>
</evidence>
<dbReference type="EMBL" id="AJIL01000032">
    <property type="protein sequence ID" value="KNF01136.1"/>
    <property type="molecule type" value="Genomic_DNA"/>
</dbReference>
<sequence length="744" mass="85563">MKRTSRRLLFVIVIICSIMALITYFPPHTVIYAWTTTQDVESLQDHHSVWPSVIVNFKNYSGEWKDGAYKISSSHFNNYYRPKISSQFDETSGRREQSPGFQIPPSRVDQMTDYVNKELDAVSSFKQEALPIFERLVVKEAPSEPYKPFPEIRSRPHLRYEDVRPSVHYLTRALESTKFITFLPHSGFHNQRIEIKNAFKLAKMLNRTLILPPFRLGNPLRWDNSNILSQASEQDEKKYGRSEDCLKLLSFKKKGLHVPEAQSDLLEECDYDSGWTSVQVDYMLNIKALYKEVPIIDRTDLREAWLWNTLNLSPGEWLEVKDDSRYSYQIYESTTAASEAESKYEWRLNINDLADFSDTRLLSFGSLFGSERVILSSPEMEKFNQKIEDNQLLNLPLLERISDRVADLLGGRGQYIGLHLRVTNAYFKVQAPEIIRDTFNKICKEILKLDQRTNQDLIAQHESKLALRTKKGGKQKSKSNQHEPSHPSMAASNPDHRSEYKENDRKYGSQGIKEEASKRVKRSQMQSARIEGQSSTRGTLIRRPQPRMKCNKKLYRNSGHKQLEKLNMPIYISTDVPSRSIKKENVLSIFFDTFPCVFSSQDLQSLNPKPPKGGRKSNRPKLMDPTSPKSKTSDRAHPAAITQLATSKNLAEDFPSFNDSQDEPDDEDDMDDLNEFHELKSNLDGLNLDRFLFPVLESMIVSKGSNIIGTPRSTFSSYVENVLYPAYLSSTNFPPSSSEKQSRS</sequence>
<dbReference type="OrthoDB" id="1882547at2759"/>
<keyword evidence="2" id="KW-1133">Transmembrane helix</keyword>
<dbReference type="PANTHER" id="PTHR36050">
    <property type="entry name" value="O-FUCOSYLTRANSFERASE 30"/>
    <property type="match status" value="1"/>
</dbReference>
<keyword evidence="2" id="KW-0812">Transmembrane</keyword>
<proteinExistence type="predicted"/>
<dbReference type="STRING" id="1165861.A0A0L0VPE4"/>
<evidence type="ECO:0000313" key="3">
    <source>
        <dbReference type="EMBL" id="KNF01136.1"/>
    </source>
</evidence>
<evidence type="ECO:0008006" key="5">
    <source>
        <dbReference type="Google" id="ProtNLM"/>
    </source>
</evidence>
<feature type="region of interest" description="Disordered" evidence="1">
    <location>
        <begin position="464"/>
        <end position="547"/>
    </location>
</feature>
<feature type="compositionally biased region" description="Basic and acidic residues" evidence="1">
    <location>
        <begin position="494"/>
        <end position="518"/>
    </location>
</feature>
<gene>
    <name evidence="3" type="ORF">PSTG_05764</name>
</gene>
<dbReference type="Gene3D" id="3.40.50.11340">
    <property type="match status" value="1"/>
</dbReference>
<dbReference type="AlphaFoldDB" id="A0A0L0VPE4"/>
<name>A0A0L0VPE4_9BASI</name>
<feature type="compositionally biased region" description="Acidic residues" evidence="1">
    <location>
        <begin position="660"/>
        <end position="672"/>
    </location>
</feature>
<evidence type="ECO:0000256" key="1">
    <source>
        <dbReference type="SAM" id="MobiDB-lite"/>
    </source>
</evidence>
<accession>A0A0L0VPE4</accession>
<dbReference type="PANTHER" id="PTHR36050:SF1">
    <property type="entry name" value="O-FUCOSYLTRANSFERASE 30"/>
    <property type="match status" value="1"/>
</dbReference>
<evidence type="ECO:0000256" key="2">
    <source>
        <dbReference type="SAM" id="Phobius"/>
    </source>
</evidence>
<dbReference type="Proteomes" id="UP000054564">
    <property type="component" value="Unassembled WGS sequence"/>
</dbReference>
<feature type="region of interest" description="Disordered" evidence="1">
    <location>
        <begin position="601"/>
        <end position="638"/>
    </location>
</feature>
<protein>
    <recommendedName>
        <fullName evidence="5">CigA protein</fullName>
    </recommendedName>
</protein>
<comment type="caution">
    <text evidence="3">The sequence shown here is derived from an EMBL/GenBank/DDBJ whole genome shotgun (WGS) entry which is preliminary data.</text>
</comment>
<feature type="compositionally biased region" description="Polar residues" evidence="1">
    <location>
        <begin position="523"/>
        <end position="538"/>
    </location>
</feature>
<keyword evidence="4" id="KW-1185">Reference proteome</keyword>
<feature type="region of interest" description="Disordered" evidence="1">
    <location>
        <begin position="651"/>
        <end position="672"/>
    </location>
</feature>
<reference evidence="4" key="1">
    <citation type="submission" date="2014-03" db="EMBL/GenBank/DDBJ databases">
        <title>The Genome Sequence of Puccinia striiformis f. sp. tritici PST-78.</title>
        <authorList>
            <consortium name="The Broad Institute Genome Sequencing Platform"/>
            <person name="Cuomo C."/>
            <person name="Hulbert S."/>
            <person name="Chen X."/>
            <person name="Walker B."/>
            <person name="Young S.K."/>
            <person name="Zeng Q."/>
            <person name="Gargeya S."/>
            <person name="Fitzgerald M."/>
            <person name="Haas B."/>
            <person name="Abouelleil A."/>
            <person name="Alvarado L."/>
            <person name="Arachchi H.M."/>
            <person name="Berlin A.M."/>
            <person name="Chapman S.B."/>
            <person name="Goldberg J."/>
            <person name="Griggs A."/>
            <person name="Gujja S."/>
            <person name="Hansen M."/>
            <person name="Howarth C."/>
            <person name="Imamovic A."/>
            <person name="Larimer J."/>
            <person name="McCowan C."/>
            <person name="Montmayeur A."/>
            <person name="Murphy C."/>
            <person name="Neiman D."/>
            <person name="Pearson M."/>
            <person name="Priest M."/>
            <person name="Roberts A."/>
            <person name="Saif S."/>
            <person name="Shea T."/>
            <person name="Sisk P."/>
            <person name="Sykes S."/>
            <person name="Wortman J."/>
            <person name="Nusbaum C."/>
            <person name="Birren B."/>
        </authorList>
    </citation>
    <scope>NUCLEOTIDE SEQUENCE [LARGE SCALE GENOMIC DNA]</scope>
    <source>
        <strain evidence="4">race PST-78</strain>
    </source>
</reference>
<feature type="transmembrane region" description="Helical" evidence="2">
    <location>
        <begin position="7"/>
        <end position="25"/>
    </location>
</feature>
<organism evidence="3 4">
    <name type="scientific">Puccinia striiformis f. sp. tritici PST-78</name>
    <dbReference type="NCBI Taxonomy" id="1165861"/>
    <lineage>
        <taxon>Eukaryota</taxon>
        <taxon>Fungi</taxon>
        <taxon>Dikarya</taxon>
        <taxon>Basidiomycota</taxon>
        <taxon>Pucciniomycotina</taxon>
        <taxon>Pucciniomycetes</taxon>
        <taxon>Pucciniales</taxon>
        <taxon>Pucciniaceae</taxon>
        <taxon>Puccinia</taxon>
    </lineage>
</organism>
<keyword evidence="2" id="KW-0472">Membrane</keyword>
<feature type="compositionally biased region" description="Basic residues" evidence="1">
    <location>
        <begin position="467"/>
        <end position="479"/>
    </location>
</feature>